<accession>A0ABT5L6N6</accession>
<sequence>MPRYRLFVKQFIEVIGIFINGGDDCRILRRAAIQLLTAAQYNKAPFKAIRLLCQRPLWLRHCAAVYAPWLAIAHAIWRGDTQTLTAQFS</sequence>
<dbReference type="EMBL" id="JAQQXP010000003">
    <property type="protein sequence ID" value="MDC8832728.1"/>
    <property type="molecule type" value="Genomic_DNA"/>
</dbReference>
<reference evidence="1 2" key="1">
    <citation type="submission" date="2022-10" db="EMBL/GenBank/DDBJ databases">
        <title>Alteromonas sp. chi3 Genome sequencing.</title>
        <authorList>
            <person name="Park S."/>
        </authorList>
    </citation>
    <scope>NUCLEOTIDE SEQUENCE [LARGE SCALE GENOMIC DNA]</scope>
    <source>
        <strain evidence="2">chi3</strain>
    </source>
</reference>
<evidence type="ECO:0000313" key="2">
    <source>
        <dbReference type="Proteomes" id="UP001218788"/>
    </source>
</evidence>
<gene>
    <name evidence="1" type="ORF">OIK42_18410</name>
</gene>
<evidence type="ECO:0000313" key="1">
    <source>
        <dbReference type="EMBL" id="MDC8832728.1"/>
    </source>
</evidence>
<name>A0ABT5L6N6_9ALTE</name>
<proteinExistence type="predicted"/>
<organism evidence="1 2">
    <name type="scientific">Alteromonas gilva</name>
    <dbReference type="NCBI Taxonomy" id="2987522"/>
    <lineage>
        <taxon>Bacteria</taxon>
        <taxon>Pseudomonadati</taxon>
        <taxon>Pseudomonadota</taxon>
        <taxon>Gammaproteobacteria</taxon>
        <taxon>Alteromonadales</taxon>
        <taxon>Alteromonadaceae</taxon>
        <taxon>Alteromonas/Salinimonas group</taxon>
        <taxon>Alteromonas</taxon>
    </lineage>
</organism>
<dbReference type="RefSeq" id="WP_273642583.1">
    <property type="nucleotide sequence ID" value="NZ_JAQQXP010000003.1"/>
</dbReference>
<protein>
    <submittedName>
        <fullName evidence="1">Uncharacterized protein</fullName>
    </submittedName>
</protein>
<dbReference type="Proteomes" id="UP001218788">
    <property type="component" value="Unassembled WGS sequence"/>
</dbReference>
<comment type="caution">
    <text evidence="1">The sequence shown here is derived from an EMBL/GenBank/DDBJ whole genome shotgun (WGS) entry which is preliminary data.</text>
</comment>
<keyword evidence="2" id="KW-1185">Reference proteome</keyword>